<dbReference type="Gene3D" id="3.40.50.300">
    <property type="entry name" value="P-loop containing nucleotide triphosphate hydrolases"/>
    <property type="match status" value="1"/>
</dbReference>
<dbReference type="STRING" id="946122.A0A0C2TBT2"/>
<dbReference type="HOGENOM" id="CLU_195440_0_0_1"/>
<dbReference type="OrthoDB" id="10253254at2759"/>
<dbReference type="InParanoid" id="A0A0C2TBT2"/>
<protein>
    <submittedName>
        <fullName evidence="1">Uncharacterized protein</fullName>
    </submittedName>
</protein>
<dbReference type="AlphaFoldDB" id="A0A0C2TBT2"/>
<organism evidence="1 2">
    <name type="scientific">Amanita muscaria (strain Koide BX008)</name>
    <dbReference type="NCBI Taxonomy" id="946122"/>
    <lineage>
        <taxon>Eukaryota</taxon>
        <taxon>Fungi</taxon>
        <taxon>Dikarya</taxon>
        <taxon>Basidiomycota</taxon>
        <taxon>Agaricomycotina</taxon>
        <taxon>Agaricomycetes</taxon>
        <taxon>Agaricomycetidae</taxon>
        <taxon>Agaricales</taxon>
        <taxon>Pluteineae</taxon>
        <taxon>Amanitaceae</taxon>
        <taxon>Amanita</taxon>
    </lineage>
</organism>
<sequence length="81" mass="9684">MFSKASYQKDAAAKEPLFGFLPRKVQGEQVRKAMAHELNPFTKQPHTQQYRKILETRKKLPVFAQMDDFYKMEWADPPRRR</sequence>
<gene>
    <name evidence="1" type="ORF">M378DRAFT_163442</name>
</gene>
<accession>A0A0C2TBT2</accession>
<keyword evidence="2" id="KW-1185">Reference proteome</keyword>
<dbReference type="Proteomes" id="UP000054549">
    <property type="component" value="Unassembled WGS sequence"/>
</dbReference>
<evidence type="ECO:0000313" key="2">
    <source>
        <dbReference type="Proteomes" id="UP000054549"/>
    </source>
</evidence>
<proteinExistence type="predicted"/>
<dbReference type="InterPro" id="IPR027417">
    <property type="entry name" value="P-loop_NTPase"/>
</dbReference>
<evidence type="ECO:0000313" key="1">
    <source>
        <dbReference type="EMBL" id="KIL64194.1"/>
    </source>
</evidence>
<dbReference type="EMBL" id="KN818251">
    <property type="protein sequence ID" value="KIL64194.1"/>
    <property type="molecule type" value="Genomic_DNA"/>
</dbReference>
<reference evidence="1 2" key="1">
    <citation type="submission" date="2014-04" db="EMBL/GenBank/DDBJ databases">
        <title>Evolutionary Origins and Diversification of the Mycorrhizal Mutualists.</title>
        <authorList>
            <consortium name="DOE Joint Genome Institute"/>
            <consortium name="Mycorrhizal Genomics Consortium"/>
            <person name="Kohler A."/>
            <person name="Kuo A."/>
            <person name="Nagy L.G."/>
            <person name="Floudas D."/>
            <person name="Copeland A."/>
            <person name="Barry K.W."/>
            <person name="Cichocki N."/>
            <person name="Veneault-Fourrey C."/>
            <person name="LaButti K."/>
            <person name="Lindquist E.A."/>
            <person name="Lipzen A."/>
            <person name="Lundell T."/>
            <person name="Morin E."/>
            <person name="Murat C."/>
            <person name="Riley R."/>
            <person name="Ohm R."/>
            <person name="Sun H."/>
            <person name="Tunlid A."/>
            <person name="Henrissat B."/>
            <person name="Grigoriev I.V."/>
            <person name="Hibbett D.S."/>
            <person name="Martin F."/>
        </authorList>
    </citation>
    <scope>NUCLEOTIDE SEQUENCE [LARGE SCALE GENOMIC DNA]</scope>
    <source>
        <strain evidence="1 2">Koide BX008</strain>
    </source>
</reference>
<name>A0A0C2TBT2_AMAMK</name>